<evidence type="ECO:0000313" key="2">
    <source>
        <dbReference type="Proteomes" id="UP000197290"/>
    </source>
</evidence>
<sequence>MTAQARRRFLFLQGPHGSYFARLGGALSALGHAVFRINLCGGDWLDWPEPAVDYRGTLHNWPVFFDDFIVDHEITDVVLFGDCRPHHSSAHGMAKIRGLRVHVLEEGYIRPDYVTLEEGGVNGHSRMPRDPTWFRAEATRLPPEPVHDPVPSSFQRRASETIRHLAATLLMAPAYPFYRTHRPHSAMVEAAGWGMWSATRNHERIRSQRTLDAILPGRDKHPIFLAPLQLNSDYQLRVHSPFRDMRAALRFIIKSFAQTAPAHSRLLVKRHPLDNGLVAWRRLTRALARHYDVEDRVFYISDGDIATLLPNVAGAVMVNSTVGTLALNQGVPVAVLGHAVYDVAGVVHRGALDEFWAAPSAPDADLWAAVRRVFVNRSLVHGGFLSEEGLAMLVENAIPRLTGPAAATPATFDNVTRIAHWR</sequence>
<dbReference type="GO" id="GO:0015774">
    <property type="term" value="P:polysaccharide transport"/>
    <property type="evidence" value="ECO:0007669"/>
    <property type="project" value="InterPro"/>
</dbReference>
<gene>
    <name evidence="1" type="ORF">SPDO_06980</name>
</gene>
<evidence type="ECO:0000313" key="1">
    <source>
        <dbReference type="EMBL" id="OWK33810.1"/>
    </source>
</evidence>
<dbReference type="GO" id="GO:0000271">
    <property type="term" value="P:polysaccharide biosynthetic process"/>
    <property type="evidence" value="ECO:0007669"/>
    <property type="project" value="InterPro"/>
</dbReference>
<dbReference type="Pfam" id="PF05159">
    <property type="entry name" value="Capsule_synth"/>
    <property type="match status" value="1"/>
</dbReference>
<dbReference type="OrthoDB" id="9794206at2"/>
<proteinExistence type="predicted"/>
<reference evidence="1 2" key="1">
    <citation type="submission" date="2017-03" db="EMBL/GenBank/DDBJ databases">
        <title>Genome sequence of Sphingomonas dokdonensis DSM 21029.</title>
        <authorList>
            <person name="Poehlein A."/>
            <person name="Wuebbeler J.H."/>
            <person name="Steinbuechel A."/>
            <person name="Daniel R."/>
        </authorList>
    </citation>
    <scope>NUCLEOTIDE SEQUENCE [LARGE SCALE GENOMIC DNA]</scope>
    <source>
        <strain evidence="1 2">DSM 21029</strain>
    </source>
</reference>
<accession>A0A245ZVQ5</accession>
<dbReference type="RefSeq" id="WP_088366009.1">
    <property type="nucleotide sequence ID" value="NZ_NBBI01000001.1"/>
</dbReference>
<dbReference type="InterPro" id="IPR007833">
    <property type="entry name" value="Capsule_polysaccharide_synth"/>
</dbReference>
<dbReference type="Proteomes" id="UP000197290">
    <property type="component" value="Unassembled WGS sequence"/>
</dbReference>
<dbReference type="AlphaFoldDB" id="A0A245ZVQ5"/>
<organism evidence="1 2">
    <name type="scientific">Sphingomonas dokdonensis</name>
    <dbReference type="NCBI Taxonomy" id="344880"/>
    <lineage>
        <taxon>Bacteria</taxon>
        <taxon>Pseudomonadati</taxon>
        <taxon>Pseudomonadota</taxon>
        <taxon>Alphaproteobacteria</taxon>
        <taxon>Sphingomonadales</taxon>
        <taxon>Sphingomonadaceae</taxon>
        <taxon>Sphingomonas</taxon>
    </lineage>
</organism>
<protein>
    <submittedName>
        <fullName evidence="1">Capsule polysaccharide biosynthesis protein</fullName>
    </submittedName>
</protein>
<keyword evidence="2" id="KW-1185">Reference proteome</keyword>
<dbReference type="EMBL" id="NBBI01000001">
    <property type="protein sequence ID" value="OWK33810.1"/>
    <property type="molecule type" value="Genomic_DNA"/>
</dbReference>
<comment type="caution">
    <text evidence="1">The sequence shown here is derived from an EMBL/GenBank/DDBJ whole genome shotgun (WGS) entry which is preliminary data.</text>
</comment>
<name>A0A245ZVQ5_9SPHN</name>
<dbReference type="CDD" id="cd16441">
    <property type="entry name" value="beta_Kdo_transferase_KpsS"/>
    <property type="match status" value="1"/>
</dbReference>